<dbReference type="InterPro" id="IPR000209">
    <property type="entry name" value="Peptidase_S8/S53_dom"/>
</dbReference>
<comment type="caution">
    <text evidence="10">The sequence shown here is derived from an EMBL/GenBank/DDBJ whole genome shotgun (WGS) entry which is preliminary data.</text>
</comment>
<feature type="compositionally biased region" description="Polar residues" evidence="7">
    <location>
        <begin position="1104"/>
        <end position="1117"/>
    </location>
</feature>
<dbReference type="AlphaFoldDB" id="A0A540VDF0"/>
<evidence type="ECO:0000256" key="5">
    <source>
        <dbReference type="PIRSR" id="PIRSR615500-1"/>
    </source>
</evidence>
<keyword evidence="8" id="KW-0812">Transmembrane</keyword>
<dbReference type="InterPro" id="IPR036852">
    <property type="entry name" value="Peptidase_S8/S53_dom_sf"/>
</dbReference>
<evidence type="ECO:0000313" key="11">
    <source>
        <dbReference type="Proteomes" id="UP000317371"/>
    </source>
</evidence>
<keyword evidence="8" id="KW-0472">Membrane</keyword>
<dbReference type="PROSITE" id="PS51892">
    <property type="entry name" value="SUBTILASE"/>
    <property type="match status" value="1"/>
</dbReference>
<evidence type="ECO:0000313" key="10">
    <source>
        <dbReference type="EMBL" id="TQE94774.1"/>
    </source>
</evidence>
<keyword evidence="8" id="KW-1133">Transmembrane helix</keyword>
<dbReference type="PRINTS" id="PR00723">
    <property type="entry name" value="SUBTILISIN"/>
</dbReference>
<accession>A0A540VDF0</accession>
<feature type="active site" description="Charge relay system" evidence="5 6">
    <location>
        <position position="567"/>
    </location>
</feature>
<reference evidence="10 11" key="1">
    <citation type="submission" date="2019-06" db="EMBL/GenBank/DDBJ databases">
        <title>Genome sequence of Litorilinea aerophila BAA-2444.</title>
        <authorList>
            <person name="Maclea K.S."/>
            <person name="Maurais E.G."/>
            <person name="Iannazzi L.C."/>
        </authorList>
    </citation>
    <scope>NUCLEOTIDE SEQUENCE [LARGE SCALE GENOMIC DNA]</scope>
    <source>
        <strain evidence="10 11">ATCC BAA-2444</strain>
    </source>
</reference>
<evidence type="ECO:0000256" key="1">
    <source>
        <dbReference type="ARBA" id="ARBA00011073"/>
    </source>
</evidence>
<dbReference type="Pfam" id="PF00082">
    <property type="entry name" value="Peptidase_S8"/>
    <property type="match status" value="1"/>
</dbReference>
<comment type="similarity">
    <text evidence="1 6">Belongs to the peptidase S8 family.</text>
</comment>
<dbReference type="Gene3D" id="3.40.50.200">
    <property type="entry name" value="Peptidase S8/S53 domain"/>
    <property type="match status" value="1"/>
</dbReference>
<dbReference type="InParanoid" id="A0A540VDF0"/>
<feature type="transmembrane region" description="Helical" evidence="8">
    <location>
        <begin position="55"/>
        <end position="75"/>
    </location>
</feature>
<feature type="domain" description="Peptidase S8/S53" evidence="9">
    <location>
        <begin position="558"/>
        <end position="844"/>
    </location>
</feature>
<proteinExistence type="inferred from homology"/>
<evidence type="ECO:0000256" key="6">
    <source>
        <dbReference type="PROSITE-ProRule" id="PRU01240"/>
    </source>
</evidence>
<feature type="active site" description="Charge relay system" evidence="5 6">
    <location>
        <position position="603"/>
    </location>
</feature>
<dbReference type="PROSITE" id="PS00137">
    <property type="entry name" value="SUBTILASE_HIS"/>
    <property type="match status" value="1"/>
</dbReference>
<dbReference type="InterPro" id="IPR022398">
    <property type="entry name" value="Peptidase_S8_His-AS"/>
</dbReference>
<dbReference type="SUPFAM" id="SSF52743">
    <property type="entry name" value="Subtilisin-like"/>
    <property type="match status" value="1"/>
</dbReference>
<evidence type="ECO:0000256" key="3">
    <source>
        <dbReference type="ARBA" id="ARBA00022801"/>
    </source>
</evidence>
<feature type="active site" description="Charge relay system" evidence="5 6">
    <location>
        <position position="806"/>
    </location>
</feature>
<evidence type="ECO:0000259" key="9">
    <source>
        <dbReference type="Pfam" id="PF00082"/>
    </source>
</evidence>
<evidence type="ECO:0000256" key="7">
    <source>
        <dbReference type="SAM" id="MobiDB-lite"/>
    </source>
</evidence>
<dbReference type="InterPro" id="IPR050131">
    <property type="entry name" value="Peptidase_S8_subtilisin-like"/>
</dbReference>
<dbReference type="Proteomes" id="UP000317371">
    <property type="component" value="Unassembled WGS sequence"/>
</dbReference>
<dbReference type="EMBL" id="VIGC01000020">
    <property type="protein sequence ID" value="TQE94774.1"/>
    <property type="molecule type" value="Genomic_DNA"/>
</dbReference>
<organism evidence="10 11">
    <name type="scientific">Litorilinea aerophila</name>
    <dbReference type="NCBI Taxonomy" id="1204385"/>
    <lineage>
        <taxon>Bacteria</taxon>
        <taxon>Bacillati</taxon>
        <taxon>Chloroflexota</taxon>
        <taxon>Caldilineae</taxon>
        <taxon>Caldilineales</taxon>
        <taxon>Caldilineaceae</taxon>
        <taxon>Litorilinea</taxon>
    </lineage>
</organism>
<keyword evidence="3 6" id="KW-0378">Hydrolase</keyword>
<gene>
    <name evidence="10" type="ORF">FKZ61_15220</name>
</gene>
<keyword evidence="11" id="KW-1185">Reference proteome</keyword>
<feature type="compositionally biased region" description="Polar residues" evidence="7">
    <location>
        <begin position="953"/>
        <end position="967"/>
    </location>
</feature>
<dbReference type="Gene3D" id="3.30.70.80">
    <property type="entry name" value="Peptidase S8 propeptide/proteinase inhibitor I9"/>
    <property type="match status" value="1"/>
</dbReference>
<dbReference type="InterPro" id="IPR037045">
    <property type="entry name" value="S8pro/Inhibitor_I9_sf"/>
</dbReference>
<keyword evidence="4 6" id="KW-0720">Serine protease</keyword>
<feature type="compositionally biased region" description="Acidic residues" evidence="7">
    <location>
        <begin position="1012"/>
        <end position="1056"/>
    </location>
</feature>
<protein>
    <submittedName>
        <fullName evidence="10">S8 family serine peptidase</fullName>
    </submittedName>
</protein>
<name>A0A540VDF0_9CHLR</name>
<dbReference type="GO" id="GO:0004252">
    <property type="term" value="F:serine-type endopeptidase activity"/>
    <property type="evidence" value="ECO:0007669"/>
    <property type="project" value="UniProtKB-UniRule"/>
</dbReference>
<evidence type="ECO:0000256" key="2">
    <source>
        <dbReference type="ARBA" id="ARBA00022670"/>
    </source>
</evidence>
<dbReference type="PANTHER" id="PTHR43806">
    <property type="entry name" value="PEPTIDASE S8"/>
    <property type="match status" value="1"/>
</dbReference>
<dbReference type="OrthoDB" id="9798386at2"/>
<feature type="region of interest" description="Disordered" evidence="7">
    <location>
        <begin position="921"/>
        <end position="1117"/>
    </location>
</feature>
<dbReference type="PANTHER" id="PTHR43806:SF11">
    <property type="entry name" value="CEREVISIN-RELATED"/>
    <property type="match status" value="1"/>
</dbReference>
<keyword evidence="2 6" id="KW-0645">Protease</keyword>
<sequence length="1117" mass="118911">MQDRRIHVTMIHAPSKSGQHGLTAALNLLKGVQPMIHSQIAVLSGGKSWGNAIRWAIMLALILSSVLVAPSPVAANKIQPALLELVNRQPGSTLPIIVQKAGVNQEIESWIRQQGGVITKELPIINAFAAELAGEAVPLLAELPDVRWISLDASVESRGVVENRFYLYASSNGNTPAQPILPLRQEVPSGTTLFNYDTDRDNAPGLLIRRGGDLDASAGSDQIQYWRTPPLASAQILQGNVTLRVYAAIPPDQTLDPNAEVRIQAALFHVDEAGNRVATIARGERAKSNWTHRWQRVTLSFPPVSYILPAHHRLELALTVDGRSANDLVFAFGTRQLASYVSARLANNYLQASSFYLYNDPVANQGDTSSHPILPLAPEEPSDSPLYNYDADRDSGPGLRIRRLDAPGGPLSPDQIQRWRLPTLSTTVQVAAGASLELWVTRPEDSPGQRVQLQATLNQIDSTGRTVQTLAATSAATNLDNGWKKFKFAFNNGPFVIPAGDQLELAVTLDGASEGDVWLAFGTRQYPARLDATLAPLLPHTYLKTIGALEAWEHGYQGQGVRVAVVDSGIWQMAPDLARPDGAGSRVIASYSPVGAVADEYGHGTYVAGIIGSNGAASGGYYRGVAPQAELLNVRVSDQWGASRESDVIAGLQWILDHKDAYNIRVVNLSLNSTVGADSYHNSPLNAAVEILWFNGIVVVVAGGNNGSREPVEVFPPANDPFVIAVGAAEDQGTIDPTDDAIAPFSAFGVTPDGVTRPDLIAPGAYIVSSLAEGSNFDRYFQDYQATYLDPGGHGTRTGFVASGTSVASAVVAGAAALLLQAQPDLNPDQVKYLLTASATPLPGEPGAGAGIINVARALELLRNYGSGAAVPTTNNTYQPSQLLSTGSEPVDWTSVNWNSVNWNSVNWNSVNWNSVNWNSVNWNSTSPQDPQMQEEPGTDSSPEPADVASDGQGLSVNNRPSLNETNPVLAPPLFWEQVSLPGPESTDQTIQGPEPQDSPTGPDAAPAPQDPADEEPAVEEPVAEEPTPAEEEPVAEEPAPTEEEPVAEPPQEEAPADPGQEPTAPEAPAPDSQPPAEQSPDAPEEPAEPTNGQPVNPEGPAGPSQNHQIFLPVIQQ</sequence>
<dbReference type="GO" id="GO:0006508">
    <property type="term" value="P:proteolysis"/>
    <property type="evidence" value="ECO:0007669"/>
    <property type="project" value="UniProtKB-KW"/>
</dbReference>
<dbReference type="InterPro" id="IPR015500">
    <property type="entry name" value="Peptidase_S8_subtilisin-rel"/>
</dbReference>
<evidence type="ECO:0000256" key="4">
    <source>
        <dbReference type="ARBA" id="ARBA00022825"/>
    </source>
</evidence>
<evidence type="ECO:0000256" key="8">
    <source>
        <dbReference type="SAM" id="Phobius"/>
    </source>
</evidence>